<reference evidence="2" key="1">
    <citation type="submission" date="2016-10" db="EMBL/GenBank/DDBJ databases">
        <authorList>
            <person name="Varghese N."/>
            <person name="Submissions S."/>
        </authorList>
    </citation>
    <scope>NUCLEOTIDE SEQUENCE [LARGE SCALE GENOMIC DNA]</scope>
    <source>
        <strain evidence="2">DSM 43161</strain>
    </source>
</reference>
<dbReference type="Proteomes" id="UP000183642">
    <property type="component" value="Unassembled WGS sequence"/>
</dbReference>
<accession>A0A1I5H3H6</accession>
<name>A0A1I5H3H6_9ACTN</name>
<protein>
    <submittedName>
        <fullName evidence="1">Uncharacterized protein</fullName>
    </submittedName>
</protein>
<dbReference type="AlphaFoldDB" id="A0A1I5H3H6"/>
<dbReference type="EMBL" id="FOWE01000008">
    <property type="protein sequence ID" value="SFO42757.1"/>
    <property type="molecule type" value="Genomic_DNA"/>
</dbReference>
<proteinExistence type="predicted"/>
<evidence type="ECO:0000313" key="2">
    <source>
        <dbReference type="Proteomes" id="UP000183642"/>
    </source>
</evidence>
<evidence type="ECO:0000313" key="1">
    <source>
        <dbReference type="EMBL" id="SFO42757.1"/>
    </source>
</evidence>
<gene>
    <name evidence="1" type="ORF">SAMN05660359_03389</name>
</gene>
<organism evidence="1 2">
    <name type="scientific">Geodermatophilus obscurus</name>
    <dbReference type="NCBI Taxonomy" id="1861"/>
    <lineage>
        <taxon>Bacteria</taxon>
        <taxon>Bacillati</taxon>
        <taxon>Actinomycetota</taxon>
        <taxon>Actinomycetes</taxon>
        <taxon>Geodermatophilales</taxon>
        <taxon>Geodermatophilaceae</taxon>
        <taxon>Geodermatophilus</taxon>
    </lineage>
</organism>
<sequence>MSRVTTPTLADVPVRSSLALTRRWTALLQPPTFAGRSLWLTWLGTDGRQSPVLLPVDDVPAVPDRRLLSGLLDLHAEVAPHLGGNDVHLAMALSRPGEPVQTEHDAAWACALHDVLDDALDATWSLHLAAGGRVEPLVEASSFFVRVAARLGDGPR</sequence>
<keyword evidence="2" id="KW-1185">Reference proteome</keyword>